<evidence type="ECO:0000256" key="5">
    <source>
        <dbReference type="ARBA" id="ARBA00022786"/>
    </source>
</evidence>
<dbReference type="Gene3D" id="3.30.2410.10">
    <property type="entry name" value="Hect, E3 ligase catalytic domain"/>
    <property type="match status" value="1"/>
</dbReference>
<dbReference type="Pfam" id="PF00632">
    <property type="entry name" value="HECT"/>
    <property type="match status" value="1"/>
</dbReference>
<proteinExistence type="predicted"/>
<evidence type="ECO:0000256" key="7">
    <source>
        <dbReference type="PROSITE-ProRule" id="PRU00235"/>
    </source>
</evidence>
<dbReference type="CDD" id="cd00078">
    <property type="entry name" value="HECTc"/>
    <property type="match status" value="1"/>
</dbReference>
<feature type="repeat" description="RCC1" evidence="7">
    <location>
        <begin position="205"/>
        <end position="256"/>
    </location>
</feature>
<dbReference type="InterPro" id="IPR058923">
    <property type="entry name" value="RCC1-like_dom"/>
</dbReference>
<gene>
    <name evidence="9" type="ORF">DGYR_LOCUS5150</name>
</gene>
<dbReference type="PROSITE" id="PS00626">
    <property type="entry name" value="RCC1_2"/>
    <property type="match status" value="1"/>
</dbReference>
<dbReference type="AlphaFoldDB" id="A0A7I8VPN0"/>
<keyword evidence="4" id="KW-0677">Repeat</keyword>
<keyword evidence="3" id="KW-0808">Transferase</keyword>
<keyword evidence="5 6" id="KW-0833">Ubl conjugation pathway</keyword>
<dbReference type="InterPro" id="IPR000569">
    <property type="entry name" value="HECT_dom"/>
</dbReference>
<accession>A0A7I8VPN0</accession>
<dbReference type="Gene3D" id="3.30.2160.10">
    <property type="entry name" value="Hect, E3 ligase catalytic domain"/>
    <property type="match status" value="1"/>
</dbReference>
<dbReference type="FunFam" id="3.30.2160.10:FF:000004">
    <property type="entry name" value="probable E3 ubiquitin-protein ligase HERC4 isoform X1"/>
    <property type="match status" value="1"/>
</dbReference>
<dbReference type="PROSITE" id="PS50237">
    <property type="entry name" value="HECT"/>
    <property type="match status" value="1"/>
</dbReference>
<comment type="subcellular location">
    <subcellularLocation>
        <location evidence="1">Cytoplasm</location>
    </subcellularLocation>
</comment>
<dbReference type="OrthoDB" id="8068875at2759"/>
<feature type="domain" description="HECT" evidence="8">
    <location>
        <begin position="684"/>
        <end position="1006"/>
    </location>
</feature>
<dbReference type="GO" id="GO:0005737">
    <property type="term" value="C:cytoplasm"/>
    <property type="evidence" value="ECO:0007669"/>
    <property type="project" value="UniProtKB-SubCell"/>
</dbReference>
<feature type="repeat" description="RCC1" evidence="7">
    <location>
        <begin position="52"/>
        <end position="101"/>
    </location>
</feature>
<dbReference type="SMART" id="SM00119">
    <property type="entry name" value="HECTc"/>
    <property type="match status" value="1"/>
</dbReference>
<dbReference type="InterPro" id="IPR009091">
    <property type="entry name" value="RCC1/BLIP-II"/>
</dbReference>
<feature type="active site" description="Glycyl thioester intermediate" evidence="6">
    <location>
        <position position="974"/>
    </location>
</feature>
<sequence>MFGWGDNSKGQLGLVVPSRNVKKPTEVPFSRDLEISQIACGDKFTLILTKGGVIYSLGDNSSYQLGQDRVSASPQVLAALETQTVTNIQCGLRHSIALTRENELFAWGCNIKKQLAQNSINKTHVPKLVKFPSNAKIVQIACGGFHTAIVTDIGEVFVFGDNSEGQLGIGNQQVTVPTILPTLPGLPVKQLACGQAHTFVLTISGALFGFGRNSYGQLGLGNETNHLYPTQCKNLRDHKIVYVTCGGDHTAAVATDGGLFTWGLNDCGQLGHSSKANQSLPIKCVELMGATVIQVACGDKHTTVYIKNTNKILAFGRGTEGQLCSNLDFSRHPVEIEFDNRFHKIFSGGCQNFLLANDQPLEDMRAEESVLLLLDNNRLDQLKSYKIDDDVPTSFLEETKRAFGSLSTYNSSFLKGGGMHFNCSSKNNGLDLDACSDFWAGINDLQNQKLKQIIDSSISCNLIPVIKSLNNPPDVETLRIYLILPTSHLFSKTSKTTSVQVAYGTALTNLKPIPYKIVDKWWTALATRHFNKIIVAFKSSVVSLLQARNNDDVLVCLKTLAKAYNINLSTHKVPYEKFYISEVTNMVDIKRDYISWIRMPINGTEKVFSLCNYPFVFNPEAKWTLLRLDTQIQMMRIMEEIQRRNLFQPPGFRSDNPYFFLEVRRDHIIEDTLNRLASCAHECKKPLKVKFSGEEAIDEGGVQKEFFQLIISELLVSTYGMFSVNDHSRLLWFSDLTFEQKHMFSLIGMICGLAIYNSRIIDVPFPLALYKKLLGKPVNLDDFKELDPAIGNSLEQLLDYEDGDLAEVFYLNWAVNREEWGEMKTIPLCPNGENIPVTQENKKAYVEAYTNYIFNDSVKEQYNAFAEGFKRVAGGRVLELFEAEELRAGVSGNENYDWEILENTTQYKGVFWANHPTIQLFWKVFRSLSEEEKKAFLKFLTGSDRIPIHGMDKLKISIKPSIGDESHLPVAHTCFDELDLPLYQDENTMRKKLTTAIASNEGFGLM</sequence>
<dbReference type="InterPro" id="IPR000408">
    <property type="entry name" value="Reg_chr_condens"/>
</dbReference>
<organism evidence="9 10">
    <name type="scientific">Dimorphilus gyrociliatus</name>
    <dbReference type="NCBI Taxonomy" id="2664684"/>
    <lineage>
        <taxon>Eukaryota</taxon>
        <taxon>Metazoa</taxon>
        <taxon>Spiralia</taxon>
        <taxon>Lophotrochozoa</taxon>
        <taxon>Annelida</taxon>
        <taxon>Polychaeta</taxon>
        <taxon>Polychaeta incertae sedis</taxon>
        <taxon>Dinophilidae</taxon>
        <taxon>Dimorphilus</taxon>
    </lineage>
</organism>
<dbReference type="GO" id="GO:0004842">
    <property type="term" value="F:ubiquitin-protein transferase activity"/>
    <property type="evidence" value="ECO:0007669"/>
    <property type="project" value="InterPro"/>
</dbReference>
<dbReference type="Gene3D" id="3.90.1750.10">
    <property type="entry name" value="Hect, E3 ligase catalytic domains"/>
    <property type="match status" value="1"/>
</dbReference>
<dbReference type="SUPFAM" id="SSF56204">
    <property type="entry name" value="Hect, E3 ligase catalytic domain"/>
    <property type="match status" value="1"/>
</dbReference>
<dbReference type="InterPro" id="IPR035983">
    <property type="entry name" value="Hect_E3_ubiquitin_ligase"/>
</dbReference>
<dbReference type="Proteomes" id="UP000549394">
    <property type="component" value="Unassembled WGS sequence"/>
</dbReference>
<evidence type="ECO:0000256" key="6">
    <source>
        <dbReference type="PROSITE-ProRule" id="PRU00104"/>
    </source>
</evidence>
<dbReference type="PRINTS" id="PR00633">
    <property type="entry name" value="RCCNDNSATION"/>
</dbReference>
<dbReference type="Gene3D" id="2.130.10.30">
    <property type="entry name" value="Regulator of chromosome condensation 1/beta-lactamase-inhibitor protein II"/>
    <property type="match status" value="2"/>
</dbReference>
<keyword evidence="2" id="KW-0963">Cytoplasm</keyword>
<evidence type="ECO:0000313" key="9">
    <source>
        <dbReference type="EMBL" id="CAD5116540.1"/>
    </source>
</evidence>
<dbReference type="PANTHER" id="PTHR45622:SF76">
    <property type="entry name" value="HECT AND RLD DOMAIN CONTAINING E3 UBIQUITIN LIGASE 4, ISOFORM C"/>
    <property type="match status" value="1"/>
</dbReference>
<comment type="caution">
    <text evidence="9">The sequence shown here is derived from an EMBL/GenBank/DDBJ whole genome shotgun (WGS) entry which is preliminary data.</text>
</comment>
<evidence type="ECO:0000256" key="3">
    <source>
        <dbReference type="ARBA" id="ARBA00022679"/>
    </source>
</evidence>
<evidence type="ECO:0000256" key="4">
    <source>
        <dbReference type="ARBA" id="ARBA00022737"/>
    </source>
</evidence>
<feature type="repeat" description="RCC1" evidence="7">
    <location>
        <begin position="1"/>
        <end position="51"/>
    </location>
</feature>
<dbReference type="PANTHER" id="PTHR45622">
    <property type="entry name" value="UBIQUITIN-PROTEIN LIGASE E3A-RELATED"/>
    <property type="match status" value="1"/>
</dbReference>
<feature type="repeat" description="RCC1" evidence="7">
    <location>
        <begin position="102"/>
        <end position="153"/>
    </location>
</feature>
<dbReference type="EMBL" id="CAJFCJ010000006">
    <property type="protein sequence ID" value="CAD5116540.1"/>
    <property type="molecule type" value="Genomic_DNA"/>
</dbReference>
<dbReference type="InterPro" id="IPR051709">
    <property type="entry name" value="Ub-ligase/GTPase-reg"/>
</dbReference>
<evidence type="ECO:0000313" key="10">
    <source>
        <dbReference type="Proteomes" id="UP000549394"/>
    </source>
</evidence>
<feature type="repeat" description="RCC1" evidence="7">
    <location>
        <begin position="154"/>
        <end position="204"/>
    </location>
</feature>
<dbReference type="FunFam" id="3.30.2410.10:FF:000003">
    <property type="entry name" value="probable E3 ubiquitin-protein ligase HERC4 isoform X1"/>
    <property type="match status" value="1"/>
</dbReference>
<dbReference type="SUPFAM" id="SSF50985">
    <property type="entry name" value="RCC1/BLIP-II"/>
    <property type="match status" value="1"/>
</dbReference>
<dbReference type="Pfam" id="PF25390">
    <property type="entry name" value="WD40_RLD"/>
    <property type="match status" value="1"/>
</dbReference>
<protein>
    <submittedName>
        <fullName evidence="9">DgyrCDS5419</fullName>
    </submittedName>
</protein>
<dbReference type="PROSITE" id="PS50012">
    <property type="entry name" value="RCC1_3"/>
    <property type="match status" value="6"/>
</dbReference>
<keyword evidence="10" id="KW-1185">Reference proteome</keyword>
<evidence type="ECO:0000256" key="2">
    <source>
        <dbReference type="ARBA" id="ARBA00022490"/>
    </source>
</evidence>
<evidence type="ECO:0000256" key="1">
    <source>
        <dbReference type="ARBA" id="ARBA00004496"/>
    </source>
</evidence>
<feature type="repeat" description="RCC1" evidence="7">
    <location>
        <begin position="257"/>
        <end position="308"/>
    </location>
</feature>
<reference evidence="9 10" key="1">
    <citation type="submission" date="2020-08" db="EMBL/GenBank/DDBJ databases">
        <authorList>
            <person name="Hejnol A."/>
        </authorList>
    </citation>
    <scope>NUCLEOTIDE SEQUENCE [LARGE SCALE GENOMIC DNA]</scope>
</reference>
<evidence type="ECO:0000259" key="8">
    <source>
        <dbReference type="PROSITE" id="PS50237"/>
    </source>
</evidence>
<name>A0A7I8VPN0_9ANNE</name>